<reference evidence="2 3" key="1">
    <citation type="submission" date="2024-09" db="EMBL/GenBank/DDBJ databases">
        <title>Chromosome-scale assembly of Riccia sorocarpa.</title>
        <authorList>
            <person name="Paukszto L."/>
        </authorList>
    </citation>
    <scope>NUCLEOTIDE SEQUENCE [LARGE SCALE GENOMIC DNA]</scope>
    <source>
        <strain evidence="2">LP-2024</strain>
        <tissue evidence="2">Aerial parts of the thallus</tissue>
    </source>
</reference>
<keyword evidence="1" id="KW-0175">Coiled coil</keyword>
<evidence type="ECO:0000313" key="2">
    <source>
        <dbReference type="EMBL" id="KAL3686514.1"/>
    </source>
</evidence>
<dbReference type="AlphaFoldDB" id="A0ABD3H8Q0"/>
<comment type="caution">
    <text evidence="2">The sequence shown here is derived from an EMBL/GenBank/DDBJ whole genome shotgun (WGS) entry which is preliminary data.</text>
</comment>
<dbReference type="Proteomes" id="UP001633002">
    <property type="component" value="Unassembled WGS sequence"/>
</dbReference>
<organism evidence="2 3">
    <name type="scientific">Riccia sorocarpa</name>
    <dbReference type="NCBI Taxonomy" id="122646"/>
    <lineage>
        <taxon>Eukaryota</taxon>
        <taxon>Viridiplantae</taxon>
        <taxon>Streptophyta</taxon>
        <taxon>Embryophyta</taxon>
        <taxon>Marchantiophyta</taxon>
        <taxon>Marchantiopsida</taxon>
        <taxon>Marchantiidae</taxon>
        <taxon>Marchantiales</taxon>
        <taxon>Ricciaceae</taxon>
        <taxon>Riccia</taxon>
    </lineage>
</organism>
<keyword evidence="3" id="KW-1185">Reference proteome</keyword>
<accession>A0ABD3H8Q0</accession>
<protein>
    <submittedName>
        <fullName evidence="2">Uncharacterized protein</fullName>
    </submittedName>
</protein>
<dbReference type="EMBL" id="JBJQOH010000005">
    <property type="protein sequence ID" value="KAL3686514.1"/>
    <property type="molecule type" value="Genomic_DNA"/>
</dbReference>
<evidence type="ECO:0000256" key="1">
    <source>
        <dbReference type="SAM" id="Coils"/>
    </source>
</evidence>
<proteinExistence type="predicted"/>
<name>A0ABD3H8Q0_9MARC</name>
<sequence>MKLSVDELKSETTRRKAIVAWRNHPTHIQDPRIMWELAWRRIKSVVKEERKLVKSMEVSREDLAKLMEEWRENKEEIRQEIGKFYAELFTEEGESGSQLLERQQTLTLINKRVSAEGNLMLERKPTEADLEECVCNLAKEKAPGLDGVSATFYGSYGRKLDPYAGKCWMQCGRRSV</sequence>
<gene>
    <name evidence="2" type="ORF">R1sor_009088</name>
</gene>
<evidence type="ECO:0000313" key="3">
    <source>
        <dbReference type="Proteomes" id="UP001633002"/>
    </source>
</evidence>
<feature type="coiled-coil region" evidence="1">
    <location>
        <begin position="53"/>
        <end position="87"/>
    </location>
</feature>